<keyword evidence="5 7" id="KW-0418">Kinase</keyword>
<dbReference type="KEGG" id="cate:C2869_21040"/>
<keyword evidence="4 5" id="KW-0173">Coenzyme A biosynthesis</keyword>
<dbReference type="GO" id="GO:0015937">
    <property type="term" value="P:coenzyme A biosynthetic process"/>
    <property type="evidence" value="ECO:0007669"/>
    <property type="project" value="UniProtKB-UniRule"/>
</dbReference>
<keyword evidence="5" id="KW-0808">Transferase</keyword>
<dbReference type="Pfam" id="PF01121">
    <property type="entry name" value="CoaE"/>
    <property type="match status" value="1"/>
</dbReference>
<proteinExistence type="inferred from homology"/>
<keyword evidence="2 5" id="KW-0547">Nucleotide-binding</keyword>
<comment type="catalytic activity">
    <reaction evidence="5">
        <text>3'-dephospho-CoA + ATP = ADP + CoA + H(+)</text>
        <dbReference type="Rhea" id="RHEA:18245"/>
        <dbReference type="ChEBI" id="CHEBI:15378"/>
        <dbReference type="ChEBI" id="CHEBI:30616"/>
        <dbReference type="ChEBI" id="CHEBI:57287"/>
        <dbReference type="ChEBI" id="CHEBI:57328"/>
        <dbReference type="ChEBI" id="CHEBI:456216"/>
        <dbReference type="EC" id="2.7.1.24"/>
    </reaction>
</comment>
<dbReference type="Gene3D" id="3.40.50.300">
    <property type="entry name" value="P-loop containing nucleotide triphosphate hydrolases"/>
    <property type="match status" value="1"/>
</dbReference>
<dbReference type="NCBIfam" id="TIGR00152">
    <property type="entry name" value="dephospho-CoA kinase"/>
    <property type="match status" value="1"/>
</dbReference>
<comment type="pathway">
    <text evidence="5">Cofactor biosynthesis; coenzyme A biosynthesis; CoA from (R)-pantothenate: step 5/5.</text>
</comment>
<dbReference type="InterPro" id="IPR001977">
    <property type="entry name" value="Depp_CoAkinase"/>
</dbReference>
<dbReference type="Proteomes" id="UP000244441">
    <property type="component" value="Chromosome"/>
</dbReference>
<keyword evidence="3 5" id="KW-0067">ATP-binding</keyword>
<dbReference type="EC" id="2.7.1.24" evidence="5 6"/>
<keyword evidence="8" id="KW-1185">Reference proteome</keyword>
<evidence type="ECO:0000313" key="8">
    <source>
        <dbReference type="Proteomes" id="UP000244441"/>
    </source>
</evidence>
<name>A0A2S0VWZ4_9ALTE</name>
<dbReference type="UniPathway" id="UPA00241">
    <property type="reaction ID" value="UER00356"/>
</dbReference>
<gene>
    <name evidence="5" type="primary">coaE</name>
    <name evidence="7" type="ORF">C2869_21040</name>
</gene>
<dbReference type="CDD" id="cd02022">
    <property type="entry name" value="DPCK"/>
    <property type="match status" value="1"/>
</dbReference>
<dbReference type="EMBL" id="CP026604">
    <property type="protein sequence ID" value="AWB68728.1"/>
    <property type="molecule type" value="Genomic_DNA"/>
</dbReference>
<evidence type="ECO:0000256" key="5">
    <source>
        <dbReference type="HAMAP-Rule" id="MF_00376"/>
    </source>
</evidence>
<sequence>MANLVIGLTGGIGSGKSAACRFFADKGIDIVDADIIARQVVAPGSQALKQISQRFSASIITSTGELDRQQLRNIVFKDVKQKEWLNQLLHPLIRQEMSSAVNACQSTYCILAIPLLIENELFDLVNRVAVIDCEVEQQKQRALLRDNSDATVIQAIIDSQVSREVRLKHANDIIDNSKDLDYLAQQISKMHEFYLSLV</sequence>
<dbReference type="PROSITE" id="PS51219">
    <property type="entry name" value="DPCK"/>
    <property type="match status" value="1"/>
</dbReference>
<dbReference type="GO" id="GO:0005524">
    <property type="term" value="F:ATP binding"/>
    <property type="evidence" value="ECO:0007669"/>
    <property type="project" value="UniProtKB-UniRule"/>
</dbReference>
<dbReference type="AlphaFoldDB" id="A0A2S0VWZ4"/>
<keyword evidence="5" id="KW-0963">Cytoplasm</keyword>
<protein>
    <recommendedName>
        <fullName evidence="5 6">Dephospho-CoA kinase</fullName>
        <ecNumber evidence="5 6">2.7.1.24</ecNumber>
    </recommendedName>
    <alternativeName>
        <fullName evidence="5">Dephosphocoenzyme A kinase</fullName>
    </alternativeName>
</protein>
<dbReference type="PANTHER" id="PTHR10695:SF46">
    <property type="entry name" value="BIFUNCTIONAL COENZYME A SYNTHASE-RELATED"/>
    <property type="match status" value="1"/>
</dbReference>
<reference evidence="7 8" key="1">
    <citation type="submission" date="2018-01" db="EMBL/GenBank/DDBJ databases">
        <title>Genome sequence of a Cantenovulum-like bacteria.</title>
        <authorList>
            <person name="Tan W.R."/>
            <person name="Lau N.-S."/>
            <person name="Go F."/>
            <person name="Amirul A.-A.A."/>
        </authorList>
    </citation>
    <scope>NUCLEOTIDE SEQUENCE [LARGE SCALE GENOMIC DNA]</scope>
    <source>
        <strain evidence="7 8">CCB-QB4</strain>
    </source>
</reference>
<evidence type="ECO:0000256" key="3">
    <source>
        <dbReference type="ARBA" id="ARBA00022840"/>
    </source>
</evidence>
<comment type="subcellular location">
    <subcellularLocation>
        <location evidence="5">Cytoplasm</location>
    </subcellularLocation>
</comment>
<dbReference type="GO" id="GO:0004140">
    <property type="term" value="F:dephospho-CoA kinase activity"/>
    <property type="evidence" value="ECO:0007669"/>
    <property type="project" value="UniProtKB-UniRule"/>
</dbReference>
<organism evidence="7 8">
    <name type="scientific">Saccharobesus litoralis</name>
    <dbReference type="NCBI Taxonomy" id="2172099"/>
    <lineage>
        <taxon>Bacteria</taxon>
        <taxon>Pseudomonadati</taxon>
        <taxon>Pseudomonadota</taxon>
        <taxon>Gammaproteobacteria</taxon>
        <taxon>Alteromonadales</taxon>
        <taxon>Alteromonadaceae</taxon>
        <taxon>Saccharobesus</taxon>
    </lineage>
</organism>
<comment type="function">
    <text evidence="5">Catalyzes the phosphorylation of the 3'-hydroxyl group of dephosphocoenzyme A to form coenzyme A.</text>
</comment>
<evidence type="ECO:0000256" key="6">
    <source>
        <dbReference type="NCBIfam" id="TIGR00152"/>
    </source>
</evidence>
<dbReference type="PANTHER" id="PTHR10695">
    <property type="entry name" value="DEPHOSPHO-COA KINASE-RELATED"/>
    <property type="match status" value="1"/>
</dbReference>
<dbReference type="RefSeq" id="WP_108604780.1">
    <property type="nucleotide sequence ID" value="NZ_CP026604.1"/>
</dbReference>
<comment type="similarity">
    <text evidence="1 5">Belongs to the CoaE family.</text>
</comment>
<accession>A0A2S0VWZ4</accession>
<evidence type="ECO:0000256" key="2">
    <source>
        <dbReference type="ARBA" id="ARBA00022741"/>
    </source>
</evidence>
<dbReference type="HAMAP" id="MF_00376">
    <property type="entry name" value="Dephospho_CoA_kinase"/>
    <property type="match status" value="1"/>
</dbReference>
<evidence type="ECO:0000256" key="1">
    <source>
        <dbReference type="ARBA" id="ARBA00009018"/>
    </source>
</evidence>
<feature type="binding site" evidence="5">
    <location>
        <begin position="13"/>
        <end position="18"/>
    </location>
    <ligand>
        <name>ATP</name>
        <dbReference type="ChEBI" id="CHEBI:30616"/>
    </ligand>
</feature>
<evidence type="ECO:0000256" key="4">
    <source>
        <dbReference type="ARBA" id="ARBA00022993"/>
    </source>
</evidence>
<dbReference type="SUPFAM" id="SSF52540">
    <property type="entry name" value="P-loop containing nucleoside triphosphate hydrolases"/>
    <property type="match status" value="1"/>
</dbReference>
<dbReference type="GO" id="GO:0005737">
    <property type="term" value="C:cytoplasm"/>
    <property type="evidence" value="ECO:0007669"/>
    <property type="project" value="UniProtKB-SubCell"/>
</dbReference>
<evidence type="ECO:0000313" key="7">
    <source>
        <dbReference type="EMBL" id="AWB68728.1"/>
    </source>
</evidence>
<dbReference type="InterPro" id="IPR027417">
    <property type="entry name" value="P-loop_NTPase"/>
</dbReference>
<dbReference type="OrthoDB" id="9812943at2"/>